<dbReference type="Proteomes" id="UP000663722">
    <property type="component" value="Chromosome"/>
</dbReference>
<dbReference type="AlphaFoldDB" id="A0A975BTT9"/>
<proteinExistence type="predicted"/>
<gene>
    <name evidence="1" type="ORF">dnm_076360</name>
</gene>
<dbReference type="KEGG" id="dmm:dnm_076360"/>
<reference evidence="1" key="1">
    <citation type="journal article" date="2021" name="Microb. Physiol.">
        <title>Proteogenomic Insights into the Physiology of Marine, Sulfate-Reducing, Filamentous Desulfonema limicola and Desulfonema magnum.</title>
        <authorList>
            <person name="Schnaars V."/>
            <person name="Wohlbrand L."/>
            <person name="Scheve S."/>
            <person name="Hinrichs C."/>
            <person name="Reinhardt R."/>
            <person name="Rabus R."/>
        </authorList>
    </citation>
    <scope>NUCLEOTIDE SEQUENCE</scope>
    <source>
        <strain evidence="1">4be13</strain>
    </source>
</reference>
<accession>A0A975BTT9</accession>
<dbReference type="EMBL" id="CP061800">
    <property type="protein sequence ID" value="QTA91566.1"/>
    <property type="molecule type" value="Genomic_DNA"/>
</dbReference>
<dbReference type="RefSeq" id="WP_207679294.1">
    <property type="nucleotide sequence ID" value="NZ_CP061800.1"/>
</dbReference>
<organism evidence="1 2">
    <name type="scientific">Desulfonema magnum</name>
    <dbReference type="NCBI Taxonomy" id="45655"/>
    <lineage>
        <taxon>Bacteria</taxon>
        <taxon>Pseudomonadati</taxon>
        <taxon>Thermodesulfobacteriota</taxon>
        <taxon>Desulfobacteria</taxon>
        <taxon>Desulfobacterales</taxon>
        <taxon>Desulfococcaceae</taxon>
        <taxon>Desulfonema</taxon>
    </lineage>
</organism>
<evidence type="ECO:0000313" key="2">
    <source>
        <dbReference type="Proteomes" id="UP000663722"/>
    </source>
</evidence>
<protein>
    <submittedName>
        <fullName evidence="1">Uncharacterized protein</fullName>
    </submittedName>
</protein>
<sequence>MIYSYKTSEDKTMRQDQAMDNNIYLKGIEMQEIGNRAVLKAQEESRKLGIPNAYSRNGELYFELPSGEITKKDPFNEISFNI</sequence>
<name>A0A975BTT9_9BACT</name>
<keyword evidence="2" id="KW-1185">Reference proteome</keyword>
<evidence type="ECO:0000313" key="1">
    <source>
        <dbReference type="EMBL" id="QTA91566.1"/>
    </source>
</evidence>